<dbReference type="Proteomes" id="UP000887116">
    <property type="component" value="Unassembled WGS sequence"/>
</dbReference>
<dbReference type="AlphaFoldDB" id="A0A8X6KZ18"/>
<dbReference type="EMBL" id="BMAO01033590">
    <property type="protein sequence ID" value="GFQ90544.1"/>
    <property type="molecule type" value="Genomic_DNA"/>
</dbReference>
<proteinExistence type="predicted"/>
<reference evidence="1" key="1">
    <citation type="submission" date="2020-07" db="EMBL/GenBank/DDBJ databases">
        <title>Multicomponent nature underlies the extraordinary mechanical properties of spider dragline silk.</title>
        <authorList>
            <person name="Kono N."/>
            <person name="Nakamura H."/>
            <person name="Mori M."/>
            <person name="Yoshida Y."/>
            <person name="Ohtoshi R."/>
            <person name="Malay A.D."/>
            <person name="Moran D.A.P."/>
            <person name="Tomita M."/>
            <person name="Numata K."/>
            <person name="Arakawa K."/>
        </authorList>
    </citation>
    <scope>NUCLEOTIDE SEQUENCE</scope>
</reference>
<protein>
    <submittedName>
        <fullName evidence="1">Uncharacterized protein</fullName>
    </submittedName>
</protein>
<accession>A0A8X6KZ18</accession>
<sequence>MRTFGTICSSEKSTNIHQTIIAGFWKIIIATLNGLKAITGNYKFASDSLKILSESNGERDIDDNQAPDWSSSDD</sequence>
<name>A0A8X6KZ18_TRICU</name>
<comment type="caution">
    <text evidence="1">The sequence shown here is derived from an EMBL/GenBank/DDBJ whole genome shotgun (WGS) entry which is preliminary data.</text>
</comment>
<evidence type="ECO:0000313" key="2">
    <source>
        <dbReference type="Proteomes" id="UP000887116"/>
    </source>
</evidence>
<organism evidence="1 2">
    <name type="scientific">Trichonephila clavata</name>
    <name type="common">Joro spider</name>
    <name type="synonym">Nephila clavata</name>
    <dbReference type="NCBI Taxonomy" id="2740835"/>
    <lineage>
        <taxon>Eukaryota</taxon>
        <taxon>Metazoa</taxon>
        <taxon>Ecdysozoa</taxon>
        <taxon>Arthropoda</taxon>
        <taxon>Chelicerata</taxon>
        <taxon>Arachnida</taxon>
        <taxon>Araneae</taxon>
        <taxon>Araneomorphae</taxon>
        <taxon>Entelegynae</taxon>
        <taxon>Araneoidea</taxon>
        <taxon>Nephilidae</taxon>
        <taxon>Trichonephila</taxon>
    </lineage>
</organism>
<evidence type="ECO:0000313" key="1">
    <source>
        <dbReference type="EMBL" id="GFQ90544.1"/>
    </source>
</evidence>
<gene>
    <name evidence="1" type="ORF">TNCT_3211</name>
</gene>
<keyword evidence="2" id="KW-1185">Reference proteome</keyword>